<dbReference type="SUPFAM" id="SSF55718">
    <property type="entry name" value="SCP-like"/>
    <property type="match status" value="1"/>
</dbReference>
<keyword evidence="3" id="KW-0413">Isomerase</keyword>
<dbReference type="InterPro" id="IPR010872">
    <property type="entry name" value="MDMPI_C-term_domain"/>
</dbReference>
<dbReference type="Gene3D" id="3.30.1050.20">
    <property type="match status" value="1"/>
</dbReference>
<accession>A0AAE8VUN0</accession>
<reference evidence="3 4" key="1">
    <citation type="submission" date="2019-03" db="EMBL/GenBank/DDBJ databases">
        <title>Comparative genomic analyses of the sweetpotato soil rot pathogen, Streptomyces ipomoeae.</title>
        <authorList>
            <person name="Ruschel Soares N."/>
            <person name="Badger J.H."/>
            <person name="Huguet-Tapia J.C."/>
            <person name="Clark C.A."/>
            <person name="Pettis G.S."/>
        </authorList>
    </citation>
    <scope>NUCLEOTIDE SEQUENCE [LARGE SCALE GENOMIC DNA]</scope>
    <source>
        <strain evidence="3 4">88-35</strain>
    </source>
</reference>
<feature type="domain" description="MDMPI C-terminal" evidence="1">
    <location>
        <begin position="176"/>
        <end position="244"/>
    </location>
</feature>
<comment type="caution">
    <text evidence="3">The sequence shown here is derived from an EMBL/GenBank/DDBJ whole genome shotgun (WGS) entry which is preliminary data.</text>
</comment>
<evidence type="ECO:0000259" key="2">
    <source>
        <dbReference type="Pfam" id="PF11716"/>
    </source>
</evidence>
<gene>
    <name evidence="3" type="ORF">Sipo8835_41225</name>
</gene>
<dbReference type="NCBIfam" id="TIGR03083">
    <property type="entry name" value="maleylpyruvate isomerase family mycothiol-dependent enzyme"/>
    <property type="match status" value="1"/>
</dbReference>
<dbReference type="InterPro" id="IPR024344">
    <property type="entry name" value="MDMPI_metal-binding"/>
</dbReference>
<organism evidence="3 4">
    <name type="scientific">Streptomyces ipomoeae</name>
    <dbReference type="NCBI Taxonomy" id="103232"/>
    <lineage>
        <taxon>Bacteria</taxon>
        <taxon>Bacillati</taxon>
        <taxon>Actinomycetota</taxon>
        <taxon>Actinomycetes</taxon>
        <taxon>Kitasatosporales</taxon>
        <taxon>Streptomycetaceae</taxon>
        <taxon>Streptomyces</taxon>
    </lineage>
</organism>
<feature type="domain" description="Mycothiol-dependent maleylpyruvate isomerase metal-binding" evidence="2">
    <location>
        <begin position="25"/>
        <end position="160"/>
    </location>
</feature>
<evidence type="ECO:0000313" key="3">
    <source>
        <dbReference type="EMBL" id="TQE17834.1"/>
    </source>
</evidence>
<dbReference type="Pfam" id="PF07398">
    <property type="entry name" value="MDMPI_C"/>
    <property type="match status" value="1"/>
</dbReference>
<dbReference type="EMBL" id="SPAZ01000334">
    <property type="protein sequence ID" value="TQE17834.1"/>
    <property type="molecule type" value="Genomic_DNA"/>
</dbReference>
<evidence type="ECO:0000259" key="1">
    <source>
        <dbReference type="Pfam" id="PF07398"/>
    </source>
</evidence>
<dbReference type="AlphaFoldDB" id="A0AAE8VUN0"/>
<sequence>MREHRRRGQAVTVADRAEALGWVEEGQRRLSQAVDALPADAVAEPSALPGWTRGHLLTHLARNADALVNLLTWARTGIPTPMYTSPDQRATDIEAGAGRALAQQRTDVRESAARFREAAEALSDDAWSATVTSGQGREIPASEVPWLRAREVWLHLVDLRVGAGMDATPPDLAWALVRDVAGWMTARIDAGAELVAEGHGTIVLGTPPSGATVTGPPYALAAWLTGRGGTEQLDVTGELPDLPRWL</sequence>
<dbReference type="InterPro" id="IPR017517">
    <property type="entry name" value="Maleyloyr_isom"/>
</dbReference>
<proteinExistence type="predicted"/>
<name>A0AAE8VUN0_9ACTN</name>
<dbReference type="GO" id="GO:0046872">
    <property type="term" value="F:metal ion binding"/>
    <property type="evidence" value="ECO:0007669"/>
    <property type="project" value="InterPro"/>
</dbReference>
<dbReference type="Gene3D" id="1.20.120.450">
    <property type="entry name" value="dinb family like domain"/>
    <property type="match status" value="1"/>
</dbReference>
<dbReference type="Proteomes" id="UP000318720">
    <property type="component" value="Unassembled WGS sequence"/>
</dbReference>
<dbReference type="GO" id="GO:0016853">
    <property type="term" value="F:isomerase activity"/>
    <property type="evidence" value="ECO:0007669"/>
    <property type="project" value="UniProtKB-KW"/>
</dbReference>
<evidence type="ECO:0000313" key="4">
    <source>
        <dbReference type="Proteomes" id="UP000318720"/>
    </source>
</evidence>
<dbReference type="SUPFAM" id="SSF109854">
    <property type="entry name" value="DinB/YfiT-like putative metalloenzymes"/>
    <property type="match status" value="1"/>
</dbReference>
<dbReference type="InterPro" id="IPR036527">
    <property type="entry name" value="SCP2_sterol-bd_dom_sf"/>
</dbReference>
<protein>
    <submittedName>
        <fullName evidence="3">Maleylpyruvate isomerase family mycothiol-dependent enzyme</fullName>
    </submittedName>
</protein>
<dbReference type="Pfam" id="PF11716">
    <property type="entry name" value="MDMPI_N"/>
    <property type="match status" value="1"/>
</dbReference>
<dbReference type="InterPro" id="IPR034660">
    <property type="entry name" value="DinB/YfiT-like"/>
</dbReference>